<keyword evidence="1" id="KW-1133">Transmembrane helix</keyword>
<proteinExistence type="predicted"/>
<dbReference type="STRING" id="1993.SAMN04489713_118150"/>
<dbReference type="AlphaFoldDB" id="A0A1I5TVN1"/>
<evidence type="ECO:0000313" key="2">
    <source>
        <dbReference type="EMBL" id="SFP87142.1"/>
    </source>
</evidence>
<protein>
    <submittedName>
        <fullName evidence="2">Uncharacterized protein</fullName>
    </submittedName>
</protein>
<feature type="transmembrane region" description="Helical" evidence="1">
    <location>
        <begin position="473"/>
        <end position="493"/>
    </location>
</feature>
<dbReference type="Proteomes" id="UP000183413">
    <property type="component" value="Unassembled WGS sequence"/>
</dbReference>
<organism evidence="2 3">
    <name type="scientific">Actinomadura madurae</name>
    <dbReference type="NCBI Taxonomy" id="1993"/>
    <lineage>
        <taxon>Bacteria</taxon>
        <taxon>Bacillati</taxon>
        <taxon>Actinomycetota</taxon>
        <taxon>Actinomycetes</taxon>
        <taxon>Streptosporangiales</taxon>
        <taxon>Thermomonosporaceae</taxon>
        <taxon>Actinomadura</taxon>
    </lineage>
</organism>
<feature type="transmembrane region" description="Helical" evidence="1">
    <location>
        <begin position="448"/>
        <end position="467"/>
    </location>
</feature>
<dbReference type="InParanoid" id="A0A1I5TVN1"/>
<feature type="transmembrane region" description="Helical" evidence="1">
    <location>
        <begin position="364"/>
        <end position="382"/>
    </location>
</feature>
<feature type="transmembrane region" description="Helical" evidence="1">
    <location>
        <begin position="422"/>
        <end position="441"/>
    </location>
</feature>
<feature type="transmembrane region" description="Helical" evidence="1">
    <location>
        <begin position="92"/>
        <end position="114"/>
    </location>
</feature>
<accession>A0A1I5TVN1</accession>
<evidence type="ECO:0000256" key="1">
    <source>
        <dbReference type="SAM" id="Phobius"/>
    </source>
</evidence>
<keyword evidence="3" id="KW-1185">Reference proteome</keyword>
<sequence length="574" mass="60749">MADTGTALDDDRLERLLPRAMARFRHRMFLGLRLPTRLGVAATAVSLGHDHAWAFVLAAVACAALDLRLAALLARRGGASTPVRLVMDLLDVVLWTLALGGIGDLTVLVAGPLILETAQRHGARALPLPVLAGASAMAATWFAAGRIDPLPFLWPAAAWTGGTLTRAYLRRRWLAEAAVMRDHLEAAVGRAELSGQNSVAMGADSVVDLLVRTAPLVTTFERDPEPLPFGAWKARLAEASGRQATYLGVALLRWQSLYNSRSPDLSADADLRPGPGAGTLLLSSAQTSHLEARLDALRPRGTVEVTVPRPGPAGAEQAVDVGGHRVVVPADARPRIRPVHAGPFAFVAAAVLTLTQSLPQWDGVPLWGTGPVALLALAAAWCAHRWTSRPAAEVAGRVMAIAVLLAAAESVLTSALMDPASNRLPCFFFLQWAVPLAVVHFRDLTGRGHALVVAGFAAAVLAGAVAMPVPFPFAGALLAVPWWIAPALAVHGLRDVLAEDSAHLQESLDRFQEQAVREGFRRGRRLVVELTEGAAEQLRARCGALGPALPPEIAAEVGRRLDEARAMLSALPAD</sequence>
<reference evidence="2 3" key="1">
    <citation type="submission" date="2016-10" db="EMBL/GenBank/DDBJ databases">
        <authorList>
            <person name="de Groot N.N."/>
        </authorList>
    </citation>
    <scope>NUCLEOTIDE SEQUENCE [LARGE SCALE GENOMIC DNA]</scope>
    <source>
        <strain evidence="2 3">DSM 43067</strain>
    </source>
</reference>
<gene>
    <name evidence="2" type="ORF">SAMN04489713_118150</name>
</gene>
<name>A0A1I5TVN1_9ACTN</name>
<evidence type="ECO:0000313" key="3">
    <source>
        <dbReference type="Proteomes" id="UP000183413"/>
    </source>
</evidence>
<keyword evidence="1" id="KW-0472">Membrane</keyword>
<keyword evidence="1" id="KW-0812">Transmembrane</keyword>
<dbReference type="EMBL" id="FOVH01000018">
    <property type="protein sequence ID" value="SFP87142.1"/>
    <property type="molecule type" value="Genomic_DNA"/>
</dbReference>
<feature type="transmembrane region" description="Helical" evidence="1">
    <location>
        <begin position="53"/>
        <end position="71"/>
    </location>
</feature>
<feature type="transmembrane region" description="Helical" evidence="1">
    <location>
        <begin position="126"/>
        <end position="144"/>
    </location>
</feature>
<feature type="transmembrane region" description="Helical" evidence="1">
    <location>
        <begin position="394"/>
        <end position="416"/>
    </location>
</feature>